<feature type="transmembrane region" description="Helical" evidence="2">
    <location>
        <begin position="12"/>
        <end position="37"/>
    </location>
</feature>
<dbReference type="PANTHER" id="PTHR30576:SF8">
    <property type="entry name" value="UNDECAPRENYL-PHOSPHATE GALACTOSE PHOSPHOTRANSFERASE"/>
    <property type="match status" value="1"/>
</dbReference>
<evidence type="ECO:0000256" key="2">
    <source>
        <dbReference type="SAM" id="Phobius"/>
    </source>
</evidence>
<comment type="similarity">
    <text evidence="1">Belongs to the bacterial sugar transferase family.</text>
</comment>
<proteinExistence type="inferred from homology"/>
<dbReference type="AlphaFoldDB" id="A0A974NR51"/>
<gene>
    <name evidence="4" type="ORF">I6J18_02065</name>
</gene>
<evidence type="ECO:0000313" key="5">
    <source>
        <dbReference type="Proteomes" id="UP000595254"/>
    </source>
</evidence>
<dbReference type="Pfam" id="PF02397">
    <property type="entry name" value="Bac_transf"/>
    <property type="match status" value="1"/>
</dbReference>
<protein>
    <submittedName>
        <fullName evidence="4">Sugar transferase</fullName>
    </submittedName>
</protein>
<evidence type="ECO:0000313" key="4">
    <source>
        <dbReference type="EMBL" id="QQT02494.1"/>
    </source>
</evidence>
<dbReference type="KEGG" id="ppsr:I6J18_02065"/>
<accession>A0A974NR51</accession>
<organism evidence="4 5">
    <name type="scientific">Peribacillus psychrosaccharolyticus</name>
    <name type="common">Bacillus psychrosaccharolyticus</name>
    <dbReference type="NCBI Taxonomy" id="1407"/>
    <lineage>
        <taxon>Bacteria</taxon>
        <taxon>Bacillati</taxon>
        <taxon>Bacillota</taxon>
        <taxon>Bacilli</taxon>
        <taxon>Bacillales</taxon>
        <taxon>Bacillaceae</taxon>
        <taxon>Peribacillus</taxon>
    </lineage>
</organism>
<keyword evidence="5" id="KW-1185">Reference proteome</keyword>
<sequence>MGEINLKRLVDFTFALLLILLLIPLLFILGFLIKLALGSPILFTQERPGLNGKLFTLYKFRSMSNQLDAQGNLLPDHIRLTYFGKLLRKFSLDELPQLFNVLKGDLSLVGPRPLLIEYLPLYTDEQAQRHLVKPGITGWAQVNGRNALTWEEKFKLDVWYVHHQTFLLDLKILLLTAMKVLKSEGINQAGSVTVEKFNGEIPSKREGNG</sequence>
<dbReference type="GO" id="GO:0016780">
    <property type="term" value="F:phosphotransferase activity, for other substituted phosphate groups"/>
    <property type="evidence" value="ECO:0007669"/>
    <property type="project" value="TreeGrafter"/>
</dbReference>
<keyword evidence="2" id="KW-0812">Transmembrane</keyword>
<name>A0A974NR51_PERPY</name>
<reference evidence="4 5" key="1">
    <citation type="submission" date="2021-01" db="EMBL/GenBank/DDBJ databases">
        <title>FDA dAtabase for Regulatory Grade micrObial Sequences (FDA-ARGOS): Supporting development and validation of Infectious Disease Dx tests.</title>
        <authorList>
            <person name="Nelson B."/>
            <person name="Plummer A."/>
            <person name="Tallon L."/>
            <person name="Sadzewicz L."/>
            <person name="Zhao X."/>
            <person name="Boylan J."/>
            <person name="Ott S."/>
            <person name="Bowen H."/>
            <person name="Vavikolanu K."/>
            <person name="Mehta A."/>
            <person name="Aluvathingal J."/>
            <person name="Nadendla S."/>
            <person name="Myers T."/>
            <person name="Yan Y."/>
            <person name="Sichtig H."/>
        </authorList>
    </citation>
    <scope>NUCLEOTIDE SEQUENCE [LARGE SCALE GENOMIC DNA]</scope>
    <source>
        <strain evidence="4 5">FDAARGOS_1161</strain>
    </source>
</reference>
<keyword evidence="2" id="KW-0472">Membrane</keyword>
<keyword evidence="2" id="KW-1133">Transmembrane helix</keyword>
<dbReference type="InterPro" id="IPR003362">
    <property type="entry name" value="Bact_transf"/>
</dbReference>
<dbReference type="EMBL" id="CP068053">
    <property type="protein sequence ID" value="QQT02494.1"/>
    <property type="molecule type" value="Genomic_DNA"/>
</dbReference>
<feature type="domain" description="Bacterial sugar transferase" evidence="3">
    <location>
        <begin position="7"/>
        <end position="182"/>
    </location>
</feature>
<keyword evidence="4" id="KW-0808">Transferase</keyword>
<evidence type="ECO:0000256" key="1">
    <source>
        <dbReference type="ARBA" id="ARBA00006464"/>
    </source>
</evidence>
<evidence type="ECO:0000259" key="3">
    <source>
        <dbReference type="Pfam" id="PF02397"/>
    </source>
</evidence>
<dbReference type="Proteomes" id="UP000595254">
    <property type="component" value="Chromosome"/>
</dbReference>
<dbReference type="PANTHER" id="PTHR30576">
    <property type="entry name" value="COLANIC BIOSYNTHESIS UDP-GLUCOSE LIPID CARRIER TRANSFERASE"/>
    <property type="match status" value="1"/>
</dbReference>